<evidence type="ECO:0000256" key="3">
    <source>
        <dbReference type="ARBA" id="ARBA00022692"/>
    </source>
</evidence>
<feature type="transmembrane region" description="Helical" evidence="7">
    <location>
        <begin position="290"/>
        <end position="309"/>
    </location>
</feature>
<feature type="transmembrane region" description="Helical" evidence="7">
    <location>
        <begin position="60"/>
        <end position="80"/>
    </location>
</feature>
<evidence type="ECO:0000256" key="7">
    <source>
        <dbReference type="SAM" id="Phobius"/>
    </source>
</evidence>
<dbReference type="AlphaFoldDB" id="A0A8J6HQ47"/>
<evidence type="ECO:0000256" key="2">
    <source>
        <dbReference type="ARBA" id="ARBA00022475"/>
    </source>
</evidence>
<evidence type="ECO:0000256" key="6">
    <source>
        <dbReference type="SAM" id="MobiDB-lite"/>
    </source>
</evidence>
<feature type="transmembrane region" description="Helical" evidence="7">
    <location>
        <begin position="181"/>
        <end position="207"/>
    </location>
</feature>
<evidence type="ECO:0008006" key="10">
    <source>
        <dbReference type="Google" id="ProtNLM"/>
    </source>
</evidence>
<name>A0A8J6HQ47_TENMO</name>
<keyword evidence="4 7" id="KW-1133">Transmembrane helix</keyword>
<dbReference type="GO" id="GO:0005886">
    <property type="term" value="C:plasma membrane"/>
    <property type="evidence" value="ECO:0007669"/>
    <property type="project" value="UniProtKB-SubCell"/>
</dbReference>
<evidence type="ECO:0000313" key="9">
    <source>
        <dbReference type="Proteomes" id="UP000719412"/>
    </source>
</evidence>
<dbReference type="GO" id="GO:0050909">
    <property type="term" value="P:sensory perception of taste"/>
    <property type="evidence" value="ECO:0007669"/>
    <property type="project" value="InterPro"/>
</dbReference>
<keyword evidence="9" id="KW-1185">Reference proteome</keyword>
<accession>A0A8J6HQ47</accession>
<sequence length="737" mass="83035">MFCLEPSTLLSEPSPASSCLLEPAKMQRIESHSSAAPILTLSRIFCSNSSKTPTRTSVPLLIYNLTLFVAYSAILTLRFLEGYASSQFTVNNVVIYLHLICYIAVFLSNVISNWVYSKKYHCNLIRLEIFDHNLDSLGVVLNRKKTRRLFNVWFWAALVLFLYVAVVDCVIDLFFTSNASMIAWLSIYVPVTINYFVVFTMVFNFYLLNDRYTRLKTCLDKVLTQDSSITIKQFTDFYLELTHISDCMVGHFSSQIATMFLLVFMVVTSNLYIFLKHPLKIFEYVFHGNFLLMHLAEMVVVIFAAYWTILKAEEVVKASPRLLTKSLESKNTFSEQLKCYLLINENRPEMRVFGMFSLNPSTLLSVNQPSTISLVAQDLKSIFRTPTKKNYDQFEILERSNFDSDDSGPPPANRGVDNPRSFANAQVMLRFGGDQEKCACGDTCQCKGQPYYLPVFTPVPCLCIPPYYPYPRPAYPPCPIPLSSLPSNTFVPPHSCPYCGVPPTTPPPPVSKPAVETQPEVVVQDNTQNNQVNVVQNTNVVNESPQVGNSVVQQNVEIKNNHPQILDTVNLSDEVVKPVRKQQGEDEKLLQQVSNRIEPVEVTPNVKFVKFDLCKVPTQKSHGGGLDEALVSYLGNQQRRPKLLVTYPIFNKPQNDLEVPLPVQFSQSGYSVSGASGYYADPVRTVIYKKPTVLSIIGPQSRTGYVLVPVGTPVRPHPEECCCCSCAKYRGELNEQI</sequence>
<reference evidence="8" key="2">
    <citation type="submission" date="2021-08" db="EMBL/GenBank/DDBJ databases">
        <authorList>
            <person name="Eriksson T."/>
        </authorList>
    </citation>
    <scope>NUCLEOTIDE SEQUENCE</scope>
    <source>
        <strain evidence="8">Stoneville</strain>
        <tissue evidence="8">Whole head</tissue>
    </source>
</reference>
<evidence type="ECO:0000313" key="8">
    <source>
        <dbReference type="EMBL" id="KAH0818537.1"/>
    </source>
</evidence>
<evidence type="ECO:0000256" key="1">
    <source>
        <dbReference type="ARBA" id="ARBA00004651"/>
    </source>
</evidence>
<comment type="subcellular location">
    <subcellularLocation>
        <location evidence="1">Cell membrane</location>
        <topology evidence="1">Multi-pass membrane protein</topology>
    </subcellularLocation>
</comment>
<evidence type="ECO:0000256" key="4">
    <source>
        <dbReference type="ARBA" id="ARBA00022989"/>
    </source>
</evidence>
<feature type="transmembrane region" description="Helical" evidence="7">
    <location>
        <begin position="152"/>
        <end position="175"/>
    </location>
</feature>
<dbReference type="Proteomes" id="UP000719412">
    <property type="component" value="Unassembled WGS sequence"/>
</dbReference>
<feature type="transmembrane region" description="Helical" evidence="7">
    <location>
        <begin position="256"/>
        <end position="275"/>
    </location>
</feature>
<comment type="caution">
    <text evidence="8">The sequence shown here is derived from an EMBL/GenBank/DDBJ whole genome shotgun (WGS) entry which is preliminary data.</text>
</comment>
<organism evidence="8 9">
    <name type="scientific">Tenebrio molitor</name>
    <name type="common">Yellow mealworm beetle</name>
    <dbReference type="NCBI Taxonomy" id="7067"/>
    <lineage>
        <taxon>Eukaryota</taxon>
        <taxon>Metazoa</taxon>
        <taxon>Ecdysozoa</taxon>
        <taxon>Arthropoda</taxon>
        <taxon>Hexapoda</taxon>
        <taxon>Insecta</taxon>
        <taxon>Pterygota</taxon>
        <taxon>Neoptera</taxon>
        <taxon>Endopterygota</taxon>
        <taxon>Coleoptera</taxon>
        <taxon>Polyphaga</taxon>
        <taxon>Cucujiformia</taxon>
        <taxon>Tenebrionidae</taxon>
        <taxon>Tenebrio</taxon>
    </lineage>
</organism>
<keyword evidence="2" id="KW-1003">Cell membrane</keyword>
<dbReference type="EMBL" id="JABDTM020017408">
    <property type="protein sequence ID" value="KAH0818537.1"/>
    <property type="molecule type" value="Genomic_DNA"/>
</dbReference>
<dbReference type="Pfam" id="PF08395">
    <property type="entry name" value="7tm_7"/>
    <property type="match status" value="1"/>
</dbReference>
<dbReference type="InterPro" id="IPR013604">
    <property type="entry name" value="7TM_chemorcpt"/>
</dbReference>
<proteinExistence type="predicted"/>
<evidence type="ECO:0000256" key="5">
    <source>
        <dbReference type="ARBA" id="ARBA00023136"/>
    </source>
</evidence>
<gene>
    <name evidence="8" type="ORF">GEV33_004254</name>
</gene>
<reference evidence="8" key="1">
    <citation type="journal article" date="2020" name="J Insects Food Feed">
        <title>The yellow mealworm (Tenebrio molitor) genome: a resource for the emerging insects as food and feed industry.</title>
        <authorList>
            <person name="Eriksson T."/>
            <person name="Andere A."/>
            <person name="Kelstrup H."/>
            <person name="Emery V."/>
            <person name="Picard C."/>
        </authorList>
    </citation>
    <scope>NUCLEOTIDE SEQUENCE</scope>
    <source>
        <strain evidence="8">Stoneville</strain>
        <tissue evidence="8">Whole head</tissue>
    </source>
</reference>
<feature type="transmembrane region" description="Helical" evidence="7">
    <location>
        <begin position="95"/>
        <end position="116"/>
    </location>
</feature>
<protein>
    <recommendedName>
        <fullName evidence="10">Gustatory receptor</fullName>
    </recommendedName>
</protein>
<feature type="region of interest" description="Disordered" evidence="6">
    <location>
        <begin position="400"/>
        <end position="419"/>
    </location>
</feature>
<keyword evidence="3 7" id="KW-0812">Transmembrane</keyword>
<keyword evidence="5 7" id="KW-0472">Membrane</keyword>